<accession>A0AAX6MEL8</accession>
<sequence>MDTRAWLDPKPHSVEGHTKRCVLFFEDGLIWGPTHCHPNTVQLKEALEAADSRFEMYINDRPKSIEGHTAYISVSAGGKVYLDQLPTHDNMSGLCEVNFVLSSILRVDHFVSRDSVMKSGLRRGRIVARHRAMGFEMEDSFYKGLSQFTKVGCIKLPLFAAHLMSRAPGNITAIIRVDYD</sequence>
<proteinExistence type="predicted"/>
<dbReference type="EMBL" id="JBANMG010000007">
    <property type="protein sequence ID" value="KAK6951100.1"/>
    <property type="molecule type" value="Genomic_DNA"/>
</dbReference>
<organism evidence="1 2">
    <name type="scientific">Daldinia eschscholtzii</name>
    <dbReference type="NCBI Taxonomy" id="292717"/>
    <lineage>
        <taxon>Eukaryota</taxon>
        <taxon>Fungi</taxon>
        <taxon>Dikarya</taxon>
        <taxon>Ascomycota</taxon>
        <taxon>Pezizomycotina</taxon>
        <taxon>Sordariomycetes</taxon>
        <taxon>Xylariomycetidae</taxon>
        <taxon>Xylariales</taxon>
        <taxon>Hypoxylaceae</taxon>
        <taxon>Daldinia</taxon>
    </lineage>
</organism>
<protein>
    <submittedName>
        <fullName evidence="1">Uncharacterized protein</fullName>
    </submittedName>
</protein>
<dbReference type="Proteomes" id="UP001369815">
    <property type="component" value="Unassembled WGS sequence"/>
</dbReference>
<gene>
    <name evidence="1" type="ORF">Daesc_007630</name>
</gene>
<evidence type="ECO:0000313" key="1">
    <source>
        <dbReference type="EMBL" id="KAK6951100.1"/>
    </source>
</evidence>
<evidence type="ECO:0000313" key="2">
    <source>
        <dbReference type="Proteomes" id="UP001369815"/>
    </source>
</evidence>
<reference evidence="1 2" key="1">
    <citation type="journal article" date="2024" name="Front Chem Biol">
        <title>Unveiling the potential of Daldinia eschscholtzii MFLUCC 19-0629 through bioactivity and bioinformatics studies for enhanced sustainable agriculture production.</title>
        <authorList>
            <person name="Brooks S."/>
            <person name="Weaver J.A."/>
            <person name="Klomchit A."/>
            <person name="Alharthi S.A."/>
            <person name="Onlamun T."/>
            <person name="Nurani R."/>
            <person name="Vong T.K."/>
            <person name="Alberti F."/>
            <person name="Greco C."/>
        </authorList>
    </citation>
    <scope>NUCLEOTIDE SEQUENCE [LARGE SCALE GENOMIC DNA]</scope>
    <source>
        <strain evidence="1">MFLUCC 19-0629</strain>
    </source>
</reference>
<keyword evidence="2" id="KW-1185">Reference proteome</keyword>
<name>A0AAX6MEL8_9PEZI</name>
<dbReference type="AlphaFoldDB" id="A0AAX6MEL8"/>
<comment type="caution">
    <text evidence="1">The sequence shown here is derived from an EMBL/GenBank/DDBJ whole genome shotgun (WGS) entry which is preliminary data.</text>
</comment>